<dbReference type="Pfam" id="PF13646">
    <property type="entry name" value="HEAT_2"/>
    <property type="match status" value="1"/>
</dbReference>
<dbReference type="Gene3D" id="1.10.1660.10">
    <property type="match status" value="1"/>
</dbReference>
<dbReference type="PANTHER" id="PTHR30204">
    <property type="entry name" value="REDOX-CYCLING DRUG-SENSING TRANSCRIPTIONAL ACTIVATOR SOXR"/>
    <property type="match status" value="1"/>
</dbReference>
<reference evidence="3 4" key="1">
    <citation type="submission" date="2024-03" db="EMBL/GenBank/DDBJ databases">
        <title>Draft genome sequence of Pseudonocardia nematodicida JCM 31783.</title>
        <authorList>
            <person name="Butdee W."/>
            <person name="Duangmal K."/>
        </authorList>
    </citation>
    <scope>NUCLEOTIDE SEQUENCE [LARGE SCALE GENOMIC DNA]</scope>
    <source>
        <strain evidence="3 4">JCM 31783</strain>
    </source>
</reference>
<dbReference type="SUPFAM" id="SSF48371">
    <property type="entry name" value="ARM repeat"/>
    <property type="match status" value="1"/>
</dbReference>
<evidence type="ECO:0000256" key="1">
    <source>
        <dbReference type="ARBA" id="ARBA00023125"/>
    </source>
</evidence>
<comment type="caution">
    <text evidence="3">The sequence shown here is derived from an EMBL/GenBank/DDBJ whole genome shotgun (WGS) entry which is preliminary data.</text>
</comment>
<dbReference type="PANTHER" id="PTHR30204:SF93">
    <property type="entry name" value="HTH MERR-TYPE DOMAIN-CONTAINING PROTEIN"/>
    <property type="match status" value="1"/>
</dbReference>
<dbReference type="InterPro" id="IPR000551">
    <property type="entry name" value="MerR-type_HTH_dom"/>
</dbReference>
<dbReference type="SUPFAM" id="SSF46955">
    <property type="entry name" value="Putative DNA-binding domain"/>
    <property type="match status" value="1"/>
</dbReference>
<dbReference type="EMBL" id="JBEDNQ010000011">
    <property type="protein sequence ID" value="MEQ3553784.1"/>
    <property type="molecule type" value="Genomic_DNA"/>
</dbReference>
<gene>
    <name evidence="3" type="ORF">WIS52_25195</name>
</gene>
<protein>
    <submittedName>
        <fullName evidence="3">HEAT repeat domain-containing protein</fullName>
    </submittedName>
</protein>
<dbReference type="InterPro" id="IPR016024">
    <property type="entry name" value="ARM-type_fold"/>
</dbReference>
<dbReference type="SMART" id="SM00567">
    <property type="entry name" value="EZ_HEAT"/>
    <property type="match status" value="3"/>
</dbReference>
<dbReference type="InterPro" id="IPR011989">
    <property type="entry name" value="ARM-like"/>
</dbReference>
<evidence type="ECO:0000313" key="4">
    <source>
        <dbReference type="Proteomes" id="UP001494902"/>
    </source>
</evidence>
<dbReference type="InterPro" id="IPR009061">
    <property type="entry name" value="DNA-bd_dom_put_sf"/>
</dbReference>
<name>A0ABV1KH51_9PSEU</name>
<accession>A0ABV1KH51</accession>
<evidence type="ECO:0000259" key="2">
    <source>
        <dbReference type="PROSITE" id="PS50937"/>
    </source>
</evidence>
<keyword evidence="1" id="KW-0238">DNA-binding</keyword>
<dbReference type="InterPro" id="IPR047057">
    <property type="entry name" value="MerR_fam"/>
</dbReference>
<dbReference type="PRINTS" id="PR00040">
    <property type="entry name" value="HTHMERR"/>
</dbReference>
<organism evidence="3 4">
    <name type="scientific">Pseudonocardia nematodicida</name>
    <dbReference type="NCBI Taxonomy" id="1206997"/>
    <lineage>
        <taxon>Bacteria</taxon>
        <taxon>Bacillati</taxon>
        <taxon>Actinomycetota</taxon>
        <taxon>Actinomycetes</taxon>
        <taxon>Pseudonocardiales</taxon>
        <taxon>Pseudonocardiaceae</taxon>
        <taxon>Pseudonocardia</taxon>
    </lineage>
</organism>
<proteinExistence type="predicted"/>
<dbReference type="PROSITE" id="PS50937">
    <property type="entry name" value="HTH_MERR_2"/>
    <property type="match status" value="1"/>
</dbReference>
<dbReference type="PROSITE" id="PS00552">
    <property type="entry name" value="HTH_MERR_1"/>
    <property type="match status" value="1"/>
</dbReference>
<dbReference type="InterPro" id="IPR004155">
    <property type="entry name" value="PBS_lyase_HEAT"/>
</dbReference>
<sequence length="337" mass="35991">MLIGEVSAASGISARMLRHYDAVGLVSPSGRTSGGYRRYSDDDVRRLFHVEGLRTLGLSLADIAEVLGDLSFDPAAMVSQLVTRTRDRIVREQELLDRLGRVRASDPADWSDVLRTVGLMRSLESGDPSARQRLALEGFQDRDTSLLADAALAESDPTVAGALDWALARTGDSAVPVLAEALDSPDAGRRHRAVTALVKIGSAPASEVLADAFRHPDPLVRARALLVRGGRGEADAIPGLVALVVEGRDDVDAADVLGVLASRHGRADEIADAIDTELTRAAGAARRRLTEALADVAGPRTTTVLTRLAGDPDPAVAATAEYLRLRRPHTNDRRRRT</sequence>
<dbReference type="SMART" id="SM00422">
    <property type="entry name" value="HTH_MERR"/>
    <property type="match status" value="1"/>
</dbReference>
<feature type="domain" description="HTH merR-type" evidence="2">
    <location>
        <begin position="1"/>
        <end position="69"/>
    </location>
</feature>
<evidence type="ECO:0000313" key="3">
    <source>
        <dbReference type="EMBL" id="MEQ3553784.1"/>
    </source>
</evidence>
<keyword evidence="4" id="KW-1185">Reference proteome</keyword>
<dbReference type="RefSeq" id="WP_349300842.1">
    <property type="nucleotide sequence ID" value="NZ_JBEDNQ010000011.1"/>
</dbReference>
<dbReference type="Gene3D" id="1.25.10.10">
    <property type="entry name" value="Leucine-rich Repeat Variant"/>
    <property type="match status" value="1"/>
</dbReference>
<dbReference type="Proteomes" id="UP001494902">
    <property type="component" value="Unassembled WGS sequence"/>
</dbReference>
<dbReference type="Pfam" id="PF13411">
    <property type="entry name" value="MerR_1"/>
    <property type="match status" value="1"/>
</dbReference>